<accession>A0A150X787</accession>
<sequence length="132" mass="14637">MKTSLILNRGETNLVENLKGNVMKVRNYNKILSALAIVGITVLMVILIKNNSGSSKSKNHSSESVDIVQVAAKEAFETVSNKGEKIKIFDTSDTLIAEFVEGEPVNIETLKLYRQADFLSKFNNLAIYKLSE</sequence>
<proteinExistence type="predicted"/>
<evidence type="ECO:0000313" key="3">
    <source>
        <dbReference type="Proteomes" id="UP000075583"/>
    </source>
</evidence>
<dbReference type="AlphaFoldDB" id="A0A150X787"/>
<dbReference type="EMBL" id="LQZQ01000045">
    <property type="protein sequence ID" value="KYG74556.1"/>
    <property type="molecule type" value="Genomic_DNA"/>
</dbReference>
<keyword evidence="3" id="KW-1185">Reference proteome</keyword>
<organism evidence="2 3">
    <name type="scientific">Roseivirga ehrenbergii (strain DSM 102268 / JCM 13514 / KCTC 12282 / NCIMB 14502 / KMM 6017)</name>
    <dbReference type="NCBI Taxonomy" id="279360"/>
    <lineage>
        <taxon>Bacteria</taxon>
        <taxon>Pseudomonadati</taxon>
        <taxon>Bacteroidota</taxon>
        <taxon>Cytophagia</taxon>
        <taxon>Cytophagales</taxon>
        <taxon>Roseivirgaceae</taxon>
        <taxon>Roseivirga</taxon>
    </lineage>
</organism>
<dbReference type="Proteomes" id="UP000075583">
    <property type="component" value="Unassembled WGS sequence"/>
</dbReference>
<evidence type="ECO:0000313" key="2">
    <source>
        <dbReference type="EMBL" id="KYG74556.1"/>
    </source>
</evidence>
<dbReference type="STRING" id="279360.MB14_04925"/>
<keyword evidence="1" id="KW-0812">Transmembrane</keyword>
<evidence type="ECO:0000256" key="1">
    <source>
        <dbReference type="SAM" id="Phobius"/>
    </source>
</evidence>
<name>A0A150X787_ROSEK</name>
<protein>
    <submittedName>
        <fullName evidence="2">Uncharacterized protein</fullName>
    </submittedName>
</protein>
<gene>
    <name evidence="2" type="ORF">MB14_04925</name>
</gene>
<comment type="caution">
    <text evidence="2">The sequence shown here is derived from an EMBL/GenBank/DDBJ whole genome shotgun (WGS) entry which is preliminary data.</text>
</comment>
<reference evidence="2" key="1">
    <citation type="submission" date="2016-01" db="EMBL/GenBank/DDBJ databases">
        <title>Genome sequencing of Roseivirga ehrenbergii KMM 6017.</title>
        <authorList>
            <person name="Selvaratnam C."/>
            <person name="Thevarajoo S."/>
            <person name="Goh K.M."/>
            <person name="Ee R."/>
            <person name="Chan K.-G."/>
            <person name="Chong C.S."/>
        </authorList>
    </citation>
    <scope>NUCLEOTIDE SEQUENCE [LARGE SCALE GENOMIC DNA]</scope>
    <source>
        <strain evidence="2">KMM 6017</strain>
    </source>
</reference>
<keyword evidence="1" id="KW-0472">Membrane</keyword>
<keyword evidence="1" id="KW-1133">Transmembrane helix</keyword>
<feature type="transmembrane region" description="Helical" evidence="1">
    <location>
        <begin position="31"/>
        <end position="48"/>
    </location>
</feature>